<gene>
    <name evidence="2" type="ORF">LCGC14_1147800</name>
</gene>
<dbReference type="GO" id="GO:0004519">
    <property type="term" value="F:endonuclease activity"/>
    <property type="evidence" value="ECO:0007669"/>
    <property type="project" value="InterPro"/>
</dbReference>
<evidence type="ECO:0000313" key="2">
    <source>
        <dbReference type="EMBL" id="KKM99443.1"/>
    </source>
</evidence>
<dbReference type="SMART" id="SM00507">
    <property type="entry name" value="HNHc"/>
    <property type="match status" value="1"/>
</dbReference>
<dbReference type="Pfam" id="PF01844">
    <property type="entry name" value="HNH"/>
    <property type="match status" value="1"/>
</dbReference>
<dbReference type="GO" id="GO:0008270">
    <property type="term" value="F:zinc ion binding"/>
    <property type="evidence" value="ECO:0007669"/>
    <property type="project" value="InterPro"/>
</dbReference>
<dbReference type="Gene3D" id="1.10.30.50">
    <property type="match status" value="1"/>
</dbReference>
<feature type="domain" description="HNH nuclease" evidence="1">
    <location>
        <begin position="22"/>
        <end position="80"/>
    </location>
</feature>
<dbReference type="EMBL" id="LAZR01005497">
    <property type="protein sequence ID" value="KKM99443.1"/>
    <property type="molecule type" value="Genomic_DNA"/>
</dbReference>
<dbReference type="InterPro" id="IPR002711">
    <property type="entry name" value="HNH"/>
</dbReference>
<organism evidence="2">
    <name type="scientific">marine sediment metagenome</name>
    <dbReference type="NCBI Taxonomy" id="412755"/>
    <lineage>
        <taxon>unclassified sequences</taxon>
        <taxon>metagenomes</taxon>
        <taxon>ecological metagenomes</taxon>
    </lineage>
</organism>
<dbReference type="GO" id="GO:0003676">
    <property type="term" value="F:nucleic acid binding"/>
    <property type="evidence" value="ECO:0007669"/>
    <property type="project" value="InterPro"/>
</dbReference>
<sequence length="103" mass="12212">MKKVSDKQKKIYAGWLDVKVRRIRYLIEKYEDSLCEYCGRHGKRHGGGLYMLDGHHIIKRSQGGSNNDDNCYICHRICHTKIHDQNIKVQQEDFQGFKKEMEL</sequence>
<comment type="caution">
    <text evidence="2">The sequence shown here is derived from an EMBL/GenBank/DDBJ whole genome shotgun (WGS) entry which is preliminary data.</text>
</comment>
<protein>
    <recommendedName>
        <fullName evidence="1">HNH nuclease domain-containing protein</fullName>
    </recommendedName>
</protein>
<evidence type="ECO:0000259" key="1">
    <source>
        <dbReference type="SMART" id="SM00507"/>
    </source>
</evidence>
<dbReference type="InterPro" id="IPR003615">
    <property type="entry name" value="HNH_nuc"/>
</dbReference>
<dbReference type="CDD" id="cd00085">
    <property type="entry name" value="HNHc"/>
    <property type="match status" value="1"/>
</dbReference>
<name>A0A0F9M1C7_9ZZZZ</name>
<dbReference type="AlphaFoldDB" id="A0A0F9M1C7"/>
<accession>A0A0F9M1C7</accession>
<proteinExistence type="predicted"/>
<reference evidence="2" key="1">
    <citation type="journal article" date="2015" name="Nature">
        <title>Complex archaea that bridge the gap between prokaryotes and eukaryotes.</title>
        <authorList>
            <person name="Spang A."/>
            <person name="Saw J.H."/>
            <person name="Jorgensen S.L."/>
            <person name="Zaremba-Niedzwiedzka K."/>
            <person name="Martijn J."/>
            <person name="Lind A.E."/>
            <person name="van Eijk R."/>
            <person name="Schleper C."/>
            <person name="Guy L."/>
            <person name="Ettema T.J."/>
        </authorList>
    </citation>
    <scope>NUCLEOTIDE SEQUENCE</scope>
</reference>